<accession>A0A5C2S7L7</accession>
<evidence type="ECO:0000313" key="2">
    <source>
        <dbReference type="Proteomes" id="UP000313359"/>
    </source>
</evidence>
<dbReference type="AlphaFoldDB" id="A0A5C2S7L7"/>
<dbReference type="EMBL" id="ML122269">
    <property type="protein sequence ID" value="RPD59691.1"/>
    <property type="molecule type" value="Genomic_DNA"/>
</dbReference>
<name>A0A5C2S7L7_9APHY</name>
<organism evidence="1 2">
    <name type="scientific">Lentinus tigrinus ALCF2SS1-6</name>
    <dbReference type="NCBI Taxonomy" id="1328759"/>
    <lineage>
        <taxon>Eukaryota</taxon>
        <taxon>Fungi</taxon>
        <taxon>Dikarya</taxon>
        <taxon>Basidiomycota</taxon>
        <taxon>Agaricomycotina</taxon>
        <taxon>Agaricomycetes</taxon>
        <taxon>Polyporales</taxon>
        <taxon>Polyporaceae</taxon>
        <taxon>Lentinus</taxon>
    </lineage>
</organism>
<reference evidence="1" key="1">
    <citation type="journal article" date="2018" name="Genome Biol. Evol.">
        <title>Genomics and development of Lentinus tigrinus, a white-rot wood-decaying mushroom with dimorphic fruiting bodies.</title>
        <authorList>
            <person name="Wu B."/>
            <person name="Xu Z."/>
            <person name="Knudson A."/>
            <person name="Carlson A."/>
            <person name="Chen N."/>
            <person name="Kovaka S."/>
            <person name="LaButti K."/>
            <person name="Lipzen A."/>
            <person name="Pennachio C."/>
            <person name="Riley R."/>
            <person name="Schakwitz W."/>
            <person name="Umezawa K."/>
            <person name="Ohm R.A."/>
            <person name="Grigoriev I.V."/>
            <person name="Nagy L.G."/>
            <person name="Gibbons J."/>
            <person name="Hibbett D."/>
        </authorList>
    </citation>
    <scope>NUCLEOTIDE SEQUENCE [LARGE SCALE GENOMIC DNA]</scope>
    <source>
        <strain evidence="1">ALCF2SS1-6</strain>
    </source>
</reference>
<evidence type="ECO:0000313" key="1">
    <source>
        <dbReference type="EMBL" id="RPD59691.1"/>
    </source>
</evidence>
<gene>
    <name evidence="1" type="ORF">L227DRAFT_576107</name>
</gene>
<dbReference type="Proteomes" id="UP000313359">
    <property type="component" value="Unassembled WGS sequence"/>
</dbReference>
<sequence>MAGDCGSAAPAPAPCDEPLKWPLLRLLCGDIEDLHQVVQKRRATVHTVLMRLPLWEPMDEGILREVVCVTQPVKCSVRVSANDFDATLAVIVVPPEEEVPHAAEEGPGLRDSTASWDAILRRDSALLKRRVTDAIREGGREEVKVHVGFGYHVESALRSL</sequence>
<proteinExistence type="predicted"/>
<keyword evidence="2" id="KW-1185">Reference proteome</keyword>
<protein>
    <submittedName>
        <fullName evidence="1">Uncharacterized protein</fullName>
    </submittedName>
</protein>